<feature type="compositionally biased region" description="Low complexity" evidence="2">
    <location>
        <begin position="881"/>
        <end position="906"/>
    </location>
</feature>
<dbReference type="OrthoDB" id="73076at2759"/>
<feature type="region of interest" description="Disordered" evidence="2">
    <location>
        <begin position="758"/>
        <end position="824"/>
    </location>
</feature>
<evidence type="ECO:0000256" key="1">
    <source>
        <dbReference type="ARBA" id="ARBA00022581"/>
    </source>
</evidence>
<accession>A0A067QBW3</accession>
<feature type="region of interest" description="Disordered" evidence="2">
    <location>
        <begin position="855"/>
        <end position="919"/>
    </location>
</feature>
<dbReference type="InParanoid" id="A0A067QBW3"/>
<evidence type="ECO:0000256" key="3">
    <source>
        <dbReference type="SAM" id="Phobius"/>
    </source>
</evidence>
<dbReference type="HOGENOM" id="CLU_238224_0_0_1"/>
<feature type="compositionally biased region" description="Low complexity" evidence="2">
    <location>
        <begin position="759"/>
        <end position="791"/>
    </location>
</feature>
<dbReference type="EMBL" id="KL197714">
    <property type="protein sequence ID" value="KDQ60091.1"/>
    <property type="molecule type" value="Genomic_DNA"/>
</dbReference>
<dbReference type="Proteomes" id="UP000027265">
    <property type="component" value="Unassembled WGS sequence"/>
</dbReference>
<dbReference type="InterPro" id="IPR038765">
    <property type="entry name" value="Papain-like_cys_pep_sf"/>
</dbReference>
<feature type="compositionally biased region" description="Low complexity" evidence="2">
    <location>
        <begin position="721"/>
        <end position="739"/>
    </location>
</feature>
<organism evidence="4 5">
    <name type="scientific">Jaapia argillacea MUCL 33604</name>
    <dbReference type="NCBI Taxonomy" id="933084"/>
    <lineage>
        <taxon>Eukaryota</taxon>
        <taxon>Fungi</taxon>
        <taxon>Dikarya</taxon>
        <taxon>Basidiomycota</taxon>
        <taxon>Agaricomycotina</taxon>
        <taxon>Agaricomycetes</taxon>
        <taxon>Agaricomycetidae</taxon>
        <taxon>Jaapiales</taxon>
        <taxon>Jaapiaceae</taxon>
        <taxon>Jaapia</taxon>
    </lineage>
</organism>
<keyword evidence="3" id="KW-0472">Membrane</keyword>
<feature type="transmembrane region" description="Helical" evidence="3">
    <location>
        <begin position="29"/>
        <end position="55"/>
    </location>
</feature>
<evidence type="ECO:0000313" key="4">
    <source>
        <dbReference type="EMBL" id="KDQ60091.1"/>
    </source>
</evidence>
<dbReference type="PANTHER" id="PTHR13037:SF24">
    <property type="entry name" value="POLYCOMB PROTEIN PCL-RELATED"/>
    <property type="match status" value="1"/>
</dbReference>
<keyword evidence="3" id="KW-1133">Transmembrane helix</keyword>
<feature type="region of interest" description="Disordered" evidence="2">
    <location>
        <begin position="1095"/>
        <end position="1118"/>
    </location>
</feature>
<feature type="compositionally biased region" description="Low complexity" evidence="2">
    <location>
        <begin position="801"/>
        <end position="815"/>
    </location>
</feature>
<evidence type="ECO:0000256" key="2">
    <source>
        <dbReference type="SAM" id="MobiDB-lite"/>
    </source>
</evidence>
<feature type="region of interest" description="Disordered" evidence="2">
    <location>
        <begin position="187"/>
        <end position="254"/>
    </location>
</feature>
<feature type="compositionally biased region" description="Low complexity" evidence="2">
    <location>
        <begin position="686"/>
        <end position="700"/>
    </location>
</feature>
<sequence>MSRKTSLARKPSYEQFRPTRTDMTTLLSYVRWCFYLTTALVFLCTIPSSHLIVVFQTILDSHKPRIHGFPFTIVCPFSLVFGALSFVWVDSQSAISFLRSPLRQHSHPSNVSPQYHTLVKQSLTYFTVRIQGLPNRPRELCVHSHPLPLPDSANLVSRGIGFFSTIRVHVPILGGSRDINQNHDLSQAENRKRNRGDSDASADGQESDLILSSGKGKSKFEPPPNSTKSKKQKTMFRRGSANGGLSSSTAAPENATSGLDAISVEDSQDTVADESPPPFDPLCWISQGKRYKDVPMVVSLELCRCVSLPTLATLLLPPNDMPILDLLNFTLPCILGSFQLIPPTSCFSSDTPNTGFDSIITQPIPPREFVEQLRAAAGQAMLDGMLSIRSWRDKVSPLRLPFSVMSFWLALHVSISAKDDWARAAKWLGSFGTPSQDLAKACAHSHHFLSVIPWNQQILSYGHVGEFAQMLRNGFLSDIVINAMIRRINSHLKRSPSPPAIVITTLQLSTYLVGNTSLTKKSPSTHPPYNAQSVGYLQDMGRRVTESACTRLLFPFYSPPHHWAVISIDIPLRTIRCGDSIGRSCPKVLVTALIAWLRHHFGGRPFTFSNNLPCADQGDDSVSCGIIAINTLKHHAFGEVLWSKTNRELLRIEEFNNILGDFVDSLDSEGVSLCSAQSTPVSVALTAPPSTTSSPLALSPPCGPSSTASLVVTVDRRDNETTPASTALTTPPSTTSLPFTSPPPSELASLMFIVDPRNSETTPASTAPPSMTSLPFTSPSPSEPSSVASPTFTVGPRNSKTTPASTTAPSMTSPPFTSPPPSEPFSVASLMFTVDPRDNETTLASTVPPFMTLSPFTSPLPSEPANVASPSSTANPWDNESTSTSASLSAAGCTPVSPSSSIMSSPLPLPSPSEPSNIIESTSTSDIRELDVETHLHPRCNPAPSPGCEDQHFNVLGKRAVPDPTLPPTKRVCAKKSITPSESTDFGPVGISRSAVAAKVLMADVAAGTHTIDKEKWENYIEKILAMDPDAEVEQDEPLLVRHSVCGKDFKQWPLYDTGNFKKHLEKCKRSTRPAGGTHTISFLFKSLGRQQSSSSSIPLSSAHATRPTASPSEQYWPCPGLSEKDDSRIPVYLSRTQVSSAGGKSALVIARQYFPDIVKIKHLSDNQRDIVDLAQKHSHTWRNDHIRRRIFSIRCSERVLQAPRNSDTKPCVPCFALLKMSNFKTALNRKEPNLKNKLFTPDKYLVNPEISKVVAKNPALQGILSESLLAGKFDKAPVFTELLQVMADVVNREDRGIGLRNMHYPTNYDQWAHTMQIIAPRAYRQFKNIFPSRSERSHRERRSMSPKFRQGIHIGIDERLTKYCSDYNYPSDAPLAQGADDTKLHHAFRPSFAVDKGKWFIYGSIGQPFEVADPAELQAQLDAAESLKADKIPLPYVPPLVLAVEPIGAKTNATQLASFETKLLSYIIPKFTVISIASDGAAPDNKHLEYRIPHPGEGMPPLIFSMINLDGAVLTIIQDPSHCLKTLRNNLFSGARLLVLGQHPIYYEQIRNMAFDDAGPLYRRDVEKLDHQDDRAASRLFSATALKYLVESYPDNLGLAAYLFVFGDMVDAYQNRAISHLERAKMDIWKTFLQEAGYPKARYYISQEADDISDILINGYISLLIIHRDHLERPHAFPLLPWLHGTSPNEHAFGTWRSVLEDPTMLDILHLVPKTDAMLQSACQVQYSSKADFKKTASGYHHTYFSGEGANLHVLAEYPSDSEIADAAKAAFEEAMMLWDLLGYDPSTSHSPSLPSQIIIDSSEAEDTLDEEAHDGNDGEAICNTEESLSPNADLQAALDESRRGQIESPVVDTCLDECSYAAVALSIQDLAQITSLPEDDPETLAIIRDRLGAVLSAIAKTGPKAAAEVKILIASTCGPASSSPSHPTSQDILAPIDLSGTNSEDTNRTLVPFSLSPLVALREGHQTTEARDGVRTRSTTVGPEQILKASSVRLELARKIWDVIRRDQAIGTQTGLARQQRYGKAAAGSALETQEAATGNTENARLAAQAGAGEIVRRRRTVFKGLKCCDTVSTAKIDRLTLLENGAYGIVIVDGELMIGKVLTMYEKGGGKNGKHAWVSSSSTIGAISYLAVQLWHQSHASPRQFRGVHGNLSAAGLIRFAHLPPGSFLSIIPDPSASVNVKDGGRILDLTAACYATLFSKLLEEKAALVTAVKKLNNPRRKKDAGEASGGES</sequence>
<dbReference type="SUPFAM" id="SSF54001">
    <property type="entry name" value="Cysteine proteinases"/>
    <property type="match status" value="1"/>
</dbReference>
<feature type="region of interest" description="Disordered" evidence="2">
    <location>
        <begin position="686"/>
        <end position="746"/>
    </location>
</feature>
<feature type="compositionally biased region" description="Polar residues" evidence="2">
    <location>
        <begin position="868"/>
        <end position="880"/>
    </location>
</feature>
<name>A0A067QBW3_9AGAM</name>
<feature type="compositionally biased region" description="Basic and acidic residues" evidence="2">
    <location>
        <begin position="189"/>
        <end position="198"/>
    </location>
</feature>
<reference evidence="5" key="1">
    <citation type="journal article" date="2014" name="Proc. Natl. Acad. Sci. U.S.A.">
        <title>Extensive sampling of basidiomycete genomes demonstrates inadequacy of the white-rot/brown-rot paradigm for wood decay fungi.</title>
        <authorList>
            <person name="Riley R."/>
            <person name="Salamov A.A."/>
            <person name="Brown D.W."/>
            <person name="Nagy L.G."/>
            <person name="Floudas D."/>
            <person name="Held B.W."/>
            <person name="Levasseur A."/>
            <person name="Lombard V."/>
            <person name="Morin E."/>
            <person name="Otillar R."/>
            <person name="Lindquist E.A."/>
            <person name="Sun H."/>
            <person name="LaButti K.M."/>
            <person name="Schmutz J."/>
            <person name="Jabbour D."/>
            <person name="Luo H."/>
            <person name="Baker S.E."/>
            <person name="Pisabarro A.G."/>
            <person name="Walton J.D."/>
            <person name="Blanchette R.A."/>
            <person name="Henrissat B."/>
            <person name="Martin F."/>
            <person name="Cullen D."/>
            <person name="Hibbett D.S."/>
            <person name="Grigoriev I.V."/>
        </authorList>
    </citation>
    <scope>NUCLEOTIDE SEQUENCE [LARGE SCALE GENOMIC DNA]</scope>
    <source>
        <strain evidence="5">MUCL 33604</strain>
    </source>
</reference>
<keyword evidence="3" id="KW-0812">Transmembrane</keyword>
<feature type="compositionally biased region" description="Polar residues" evidence="2">
    <location>
        <begin position="243"/>
        <end position="254"/>
    </location>
</feature>
<dbReference type="STRING" id="933084.A0A067QBW3"/>
<dbReference type="Gene3D" id="3.40.395.10">
    <property type="entry name" value="Adenoviral Proteinase, Chain A"/>
    <property type="match status" value="1"/>
</dbReference>
<dbReference type="PANTHER" id="PTHR13037">
    <property type="entry name" value="FORMIN"/>
    <property type="match status" value="1"/>
</dbReference>
<keyword evidence="5" id="KW-1185">Reference proteome</keyword>
<gene>
    <name evidence="4" type="ORF">JAAARDRAFT_45943</name>
</gene>
<keyword evidence="1" id="KW-0945">Host-virus interaction</keyword>
<protein>
    <recommendedName>
        <fullName evidence="6">Ubiquitin-like protease family profile domain-containing protein</fullName>
    </recommendedName>
</protein>
<feature type="transmembrane region" description="Helical" evidence="3">
    <location>
        <begin position="67"/>
        <end position="89"/>
    </location>
</feature>
<evidence type="ECO:0008006" key="6">
    <source>
        <dbReference type="Google" id="ProtNLM"/>
    </source>
</evidence>
<proteinExistence type="predicted"/>
<evidence type="ECO:0000313" key="5">
    <source>
        <dbReference type="Proteomes" id="UP000027265"/>
    </source>
</evidence>